<dbReference type="Pfam" id="PF03372">
    <property type="entry name" value="Exo_endo_phos"/>
    <property type="match status" value="1"/>
</dbReference>
<keyword evidence="3" id="KW-0255">Endonuclease</keyword>
<dbReference type="Proteomes" id="UP000659904">
    <property type="component" value="Unassembled WGS sequence"/>
</dbReference>
<dbReference type="GO" id="GO:0004519">
    <property type="term" value="F:endonuclease activity"/>
    <property type="evidence" value="ECO:0007669"/>
    <property type="project" value="UniProtKB-KW"/>
</dbReference>
<comment type="caution">
    <text evidence="3">The sequence shown here is derived from an EMBL/GenBank/DDBJ whole genome shotgun (WGS) entry which is preliminary data.</text>
</comment>
<sequence>MSQVLRRWVLPWLAALPAAAWALVRLAGWDTRYPVAQLVTFTPYMTLGGMLPLLALLWWRRWAAACLAGLAVAVLAAVVLPRGLPDPDPLAGAAGPRLRVLTANVWRGSAVSGELVALVREHRIDVLALQEVSPEFLAEADAAGLKELLPHRVDYSTPDASGSAVLSRVPLRNNGVRINPGGWRQARAILDMPDGGVVLVESVHLQAPWVKAGTPLWAGGYGNQPPARPSGPARVLLGDFNSSLDHHLLRDLIGSGYRDAADVTGHGLVGTWGPYGGDLIPPVALDRVLAEQRVGIADFRVLDLHGTDHLPVFAELVLPGQAPG</sequence>
<dbReference type="Gene3D" id="3.60.10.10">
    <property type="entry name" value="Endonuclease/exonuclease/phosphatase"/>
    <property type="match status" value="1"/>
</dbReference>
<keyword evidence="1" id="KW-0812">Transmembrane</keyword>
<feature type="domain" description="Endonuclease/exonuclease/phosphatase" evidence="2">
    <location>
        <begin position="101"/>
        <end position="309"/>
    </location>
</feature>
<proteinExistence type="predicted"/>
<feature type="transmembrane region" description="Helical" evidence="1">
    <location>
        <begin position="38"/>
        <end position="57"/>
    </location>
</feature>
<keyword evidence="3" id="KW-0540">Nuclease</keyword>
<dbReference type="InterPro" id="IPR036691">
    <property type="entry name" value="Endo/exonu/phosph_ase_sf"/>
</dbReference>
<dbReference type="InterPro" id="IPR005135">
    <property type="entry name" value="Endo/exonuclease/phosphatase"/>
</dbReference>
<accession>A0A8J3KNU3</accession>
<keyword evidence="1" id="KW-0472">Membrane</keyword>
<keyword evidence="4" id="KW-1185">Reference proteome</keyword>
<dbReference type="RefSeq" id="WP_120319129.1">
    <property type="nucleotide sequence ID" value="NZ_BONH01000087.1"/>
</dbReference>
<evidence type="ECO:0000259" key="2">
    <source>
        <dbReference type="Pfam" id="PF03372"/>
    </source>
</evidence>
<evidence type="ECO:0000256" key="1">
    <source>
        <dbReference type="SAM" id="Phobius"/>
    </source>
</evidence>
<name>A0A8J3KNU3_9ACTN</name>
<feature type="transmembrane region" description="Helical" evidence="1">
    <location>
        <begin position="62"/>
        <end position="80"/>
    </location>
</feature>
<gene>
    <name evidence="3" type="ORF">Cci01nite_83700</name>
</gene>
<evidence type="ECO:0000313" key="3">
    <source>
        <dbReference type="EMBL" id="GIG03277.1"/>
    </source>
</evidence>
<reference evidence="3 4" key="1">
    <citation type="submission" date="2021-01" db="EMBL/GenBank/DDBJ databases">
        <title>Whole genome shotgun sequence of Catellatospora citrea NBRC 14495.</title>
        <authorList>
            <person name="Komaki H."/>
            <person name="Tamura T."/>
        </authorList>
    </citation>
    <scope>NUCLEOTIDE SEQUENCE [LARGE SCALE GENOMIC DNA]</scope>
    <source>
        <strain evidence="3 4">NBRC 14495</strain>
    </source>
</reference>
<dbReference type="SUPFAM" id="SSF56219">
    <property type="entry name" value="DNase I-like"/>
    <property type="match status" value="1"/>
</dbReference>
<evidence type="ECO:0000313" key="4">
    <source>
        <dbReference type="Proteomes" id="UP000659904"/>
    </source>
</evidence>
<dbReference type="EMBL" id="BONH01000087">
    <property type="protein sequence ID" value="GIG03277.1"/>
    <property type="molecule type" value="Genomic_DNA"/>
</dbReference>
<dbReference type="AlphaFoldDB" id="A0A8J3KNU3"/>
<keyword evidence="3" id="KW-0378">Hydrolase</keyword>
<keyword evidence="1" id="KW-1133">Transmembrane helix</keyword>
<organism evidence="3 4">
    <name type="scientific">Catellatospora citrea</name>
    <dbReference type="NCBI Taxonomy" id="53366"/>
    <lineage>
        <taxon>Bacteria</taxon>
        <taxon>Bacillati</taxon>
        <taxon>Actinomycetota</taxon>
        <taxon>Actinomycetes</taxon>
        <taxon>Micromonosporales</taxon>
        <taxon>Micromonosporaceae</taxon>
        <taxon>Catellatospora</taxon>
    </lineage>
</organism>
<protein>
    <submittedName>
        <fullName evidence="3">Endonuclease</fullName>
    </submittedName>
</protein>